<keyword evidence="8" id="KW-1185">Reference proteome</keyword>
<evidence type="ECO:0000256" key="3">
    <source>
        <dbReference type="ARBA" id="ARBA00022801"/>
    </source>
</evidence>
<dbReference type="RefSeq" id="WP_164653466.1">
    <property type="nucleotide sequence ID" value="NZ_JAAIJR010000027.1"/>
</dbReference>
<feature type="domain" description="Calcineurin-like phosphoesterase" evidence="6">
    <location>
        <begin position="2"/>
        <end position="133"/>
    </location>
</feature>
<dbReference type="InterPro" id="IPR004617">
    <property type="entry name" value="ApaH"/>
</dbReference>
<dbReference type="Pfam" id="PF00149">
    <property type="entry name" value="Metallophos"/>
    <property type="match status" value="1"/>
</dbReference>
<dbReference type="NCBIfam" id="TIGR00668">
    <property type="entry name" value="apaH"/>
    <property type="match status" value="1"/>
</dbReference>
<dbReference type="NCBIfam" id="NF001204">
    <property type="entry name" value="PRK00166.1"/>
    <property type="match status" value="1"/>
</dbReference>
<protein>
    <recommendedName>
        <fullName evidence="5">Bis(5'-nucleosyl)-tetraphosphatase, symmetrical</fullName>
        <ecNumber evidence="5">3.6.1.41</ecNumber>
    </recommendedName>
    <alternativeName>
        <fullName evidence="5">Ap4A hydrolase</fullName>
    </alternativeName>
    <alternativeName>
        <fullName evidence="5">Diadenosine 5',5'''-P1,P4-tetraphosphate pyrophosphohydrolase</fullName>
    </alternativeName>
    <alternativeName>
        <fullName evidence="5">Diadenosine tetraphosphatase</fullName>
    </alternativeName>
</protein>
<dbReference type="Proteomes" id="UP000471640">
    <property type="component" value="Unassembled WGS sequence"/>
</dbReference>
<proteinExistence type="inferred from homology"/>
<keyword evidence="3 5" id="KW-0378">Hydrolase</keyword>
<evidence type="ECO:0000256" key="1">
    <source>
        <dbReference type="ARBA" id="ARBA00003413"/>
    </source>
</evidence>
<organism evidence="7 8">
    <name type="scientific">Thiorhodococcus mannitoliphagus</name>
    <dbReference type="NCBI Taxonomy" id="329406"/>
    <lineage>
        <taxon>Bacteria</taxon>
        <taxon>Pseudomonadati</taxon>
        <taxon>Pseudomonadota</taxon>
        <taxon>Gammaproteobacteria</taxon>
        <taxon>Chromatiales</taxon>
        <taxon>Chromatiaceae</taxon>
        <taxon>Thiorhodococcus</taxon>
    </lineage>
</organism>
<evidence type="ECO:0000256" key="2">
    <source>
        <dbReference type="ARBA" id="ARBA00005419"/>
    </source>
</evidence>
<evidence type="ECO:0000313" key="8">
    <source>
        <dbReference type="Proteomes" id="UP000471640"/>
    </source>
</evidence>
<dbReference type="PANTHER" id="PTHR40942:SF4">
    <property type="entry name" value="CYTOCHROME C5"/>
    <property type="match status" value="1"/>
</dbReference>
<comment type="catalytic activity">
    <reaction evidence="4 5">
        <text>P(1),P(4)-bis(5'-adenosyl) tetraphosphate + H2O = 2 ADP + 2 H(+)</text>
        <dbReference type="Rhea" id="RHEA:24252"/>
        <dbReference type="ChEBI" id="CHEBI:15377"/>
        <dbReference type="ChEBI" id="CHEBI:15378"/>
        <dbReference type="ChEBI" id="CHEBI:58141"/>
        <dbReference type="ChEBI" id="CHEBI:456216"/>
        <dbReference type="EC" id="3.6.1.41"/>
    </reaction>
</comment>
<evidence type="ECO:0000313" key="7">
    <source>
        <dbReference type="EMBL" id="NEX20367.1"/>
    </source>
</evidence>
<dbReference type="SUPFAM" id="SSF56300">
    <property type="entry name" value="Metallo-dependent phosphatases"/>
    <property type="match status" value="1"/>
</dbReference>
<dbReference type="GO" id="GO:0008803">
    <property type="term" value="F:bis(5'-nucleosyl)-tetraphosphatase (symmetrical) activity"/>
    <property type="evidence" value="ECO:0007669"/>
    <property type="project" value="UniProtKB-UniRule"/>
</dbReference>
<accession>A0A6P1DQ18</accession>
<name>A0A6P1DQ18_9GAMM</name>
<dbReference type="PANTHER" id="PTHR40942">
    <property type="match status" value="1"/>
</dbReference>
<dbReference type="InterPro" id="IPR004843">
    <property type="entry name" value="Calcineurin-like_PHP"/>
</dbReference>
<evidence type="ECO:0000256" key="5">
    <source>
        <dbReference type="HAMAP-Rule" id="MF_00199"/>
    </source>
</evidence>
<dbReference type="InterPro" id="IPR029052">
    <property type="entry name" value="Metallo-depent_PP-like"/>
</dbReference>
<dbReference type="CDD" id="cd07422">
    <property type="entry name" value="MPP_ApaH"/>
    <property type="match status" value="1"/>
</dbReference>
<dbReference type="EC" id="3.6.1.41" evidence="5"/>
<dbReference type="AlphaFoldDB" id="A0A6P1DQ18"/>
<evidence type="ECO:0000259" key="6">
    <source>
        <dbReference type="Pfam" id="PF00149"/>
    </source>
</evidence>
<dbReference type="HAMAP" id="MF_00199">
    <property type="entry name" value="ApaH"/>
    <property type="match status" value="1"/>
</dbReference>
<comment type="similarity">
    <text evidence="2 5">Belongs to the Ap4A hydrolase family.</text>
</comment>
<comment type="caution">
    <text evidence="7">The sequence shown here is derived from an EMBL/GenBank/DDBJ whole genome shotgun (WGS) entry which is preliminary data.</text>
</comment>
<sequence>MPSYAIGDIQGCYAELRRLLDQLAFDPEHDRIWLVGDLVNRGPQSLEVLRFVRSLGEAAIVVLGNHDLHLLAVAAGNTKHSKKSTLDAVLEAPDRDDLLHWLRHQPLLHHDPTLALTMVHAGLPPQWDLDQARRCAGELESVLRSDDYRTFLREMYGNRPSLWSAELSGMERLRFITNCLTRLRYCEPDGGLALKEKGLLGSQSPGRLPWFQMPGRRTRGDRIVFGHWSTLGYWSGENVWAIDSGCLWGGTLSALTLDQDPMRVIQLDCPGALTPGEA</sequence>
<reference evidence="7 8" key="2">
    <citation type="submission" date="2020-02" db="EMBL/GenBank/DDBJ databases">
        <title>Genome sequences of Thiorhodococcus mannitoliphagus and Thiorhodococcus minor, purple sulfur photosynthetic bacteria in the gammaproteobacterial family, Chromatiaceae.</title>
        <authorList>
            <person name="Aviles F.A."/>
            <person name="Meyer T.E."/>
            <person name="Kyndt J.A."/>
        </authorList>
    </citation>
    <scope>NUCLEOTIDE SEQUENCE [LARGE SCALE GENOMIC DNA]</scope>
    <source>
        <strain evidence="7 8">DSM 18266</strain>
    </source>
</reference>
<dbReference type="EMBL" id="JAAIJR010000027">
    <property type="protein sequence ID" value="NEX20367.1"/>
    <property type="molecule type" value="Genomic_DNA"/>
</dbReference>
<dbReference type="PIRSF" id="PIRSF000903">
    <property type="entry name" value="B5n-ttraPtase_sm"/>
    <property type="match status" value="1"/>
</dbReference>
<dbReference type="Gene3D" id="3.60.21.10">
    <property type="match status" value="1"/>
</dbReference>
<evidence type="ECO:0000256" key="4">
    <source>
        <dbReference type="ARBA" id="ARBA00049417"/>
    </source>
</evidence>
<gene>
    <name evidence="5" type="primary">apaH</name>
    <name evidence="7" type="ORF">G3480_08610</name>
</gene>
<reference evidence="8" key="1">
    <citation type="journal article" date="2020" name="Microbiol. Resour. Announc.">
        <title>Draft Genome Sequences of Thiorhodococcus mannitoliphagus and Thiorhodococcus minor, Purple Sulfur Photosynthetic Bacteria in the Gammaproteobacterial Family Chromatiaceae.</title>
        <authorList>
            <person name="Aviles F.A."/>
            <person name="Meyer T.E."/>
            <person name="Kyndt J.A."/>
        </authorList>
    </citation>
    <scope>NUCLEOTIDE SEQUENCE [LARGE SCALE GENOMIC DNA]</scope>
    <source>
        <strain evidence="8">DSM 18266</strain>
    </source>
</reference>
<comment type="function">
    <text evidence="1 5">Hydrolyzes diadenosine 5',5'''-P1,P4-tetraphosphate to yield ADP.</text>
</comment>